<feature type="compositionally biased region" description="Low complexity" evidence="1">
    <location>
        <begin position="299"/>
        <end position="314"/>
    </location>
</feature>
<organism evidence="2 3">
    <name type="scientific">Steinernema carpocapsae</name>
    <name type="common">Entomopathogenic nematode</name>
    <dbReference type="NCBI Taxonomy" id="34508"/>
    <lineage>
        <taxon>Eukaryota</taxon>
        <taxon>Metazoa</taxon>
        <taxon>Ecdysozoa</taxon>
        <taxon>Nematoda</taxon>
        <taxon>Chromadorea</taxon>
        <taxon>Rhabditida</taxon>
        <taxon>Tylenchina</taxon>
        <taxon>Panagrolaimomorpha</taxon>
        <taxon>Strongyloidoidea</taxon>
        <taxon>Steinernematidae</taxon>
        <taxon>Steinernema</taxon>
    </lineage>
</organism>
<feature type="region of interest" description="Disordered" evidence="1">
    <location>
        <begin position="261"/>
        <end position="314"/>
    </location>
</feature>
<feature type="compositionally biased region" description="Polar residues" evidence="1">
    <location>
        <begin position="61"/>
        <end position="70"/>
    </location>
</feature>
<evidence type="ECO:0000313" key="3">
    <source>
        <dbReference type="Proteomes" id="UP000298663"/>
    </source>
</evidence>
<evidence type="ECO:0000256" key="1">
    <source>
        <dbReference type="SAM" id="MobiDB-lite"/>
    </source>
</evidence>
<dbReference type="Proteomes" id="UP000298663">
    <property type="component" value="Unassembled WGS sequence"/>
</dbReference>
<name>A0A4U5MR72_STECR</name>
<keyword evidence="3" id="KW-1185">Reference proteome</keyword>
<proteinExistence type="predicted"/>
<reference evidence="2 3" key="2">
    <citation type="journal article" date="2019" name="G3 (Bethesda)">
        <title>Hybrid Assembly of the Genome of the Entomopathogenic Nematode Steinernema carpocapsae Identifies the X-Chromosome.</title>
        <authorList>
            <person name="Serra L."/>
            <person name="Macchietto M."/>
            <person name="Macias-Munoz A."/>
            <person name="McGill C.J."/>
            <person name="Rodriguez I.M."/>
            <person name="Rodriguez B."/>
            <person name="Murad R."/>
            <person name="Mortazavi A."/>
        </authorList>
    </citation>
    <scope>NUCLEOTIDE SEQUENCE [LARGE SCALE GENOMIC DNA]</scope>
    <source>
        <strain evidence="2 3">ALL</strain>
    </source>
</reference>
<evidence type="ECO:0000313" key="2">
    <source>
        <dbReference type="EMBL" id="TKR72166.1"/>
    </source>
</evidence>
<accession>A0A4U5MR72</accession>
<feature type="compositionally biased region" description="Basic and acidic residues" evidence="1">
    <location>
        <begin position="83"/>
        <end position="100"/>
    </location>
</feature>
<dbReference type="EMBL" id="AZBU02000006">
    <property type="protein sequence ID" value="TKR72166.1"/>
    <property type="molecule type" value="Genomic_DNA"/>
</dbReference>
<sequence length="396" mass="44463">MSSPKLTPASTKRKRLCVSSRYIDEGNTSDEDDDYAIGMRRRSSNGKAKRRKISRRTSKTPTVERTTPQPARSRPRNLRTPRPKQEPEPTIKGRIIDEKQPPGQSGLNWSLNPEEQPASSTGHQSVIEIFEAKYGRVAVHAMIDEVAGFPVFYSSDLQYDLHPEELNSECKAAWDQIWEKVAGRHPNLTDPDELFQAWQCIRTGYNSSHANETWTGRIRYLNSLQDQPSISHLTAIEDNQVEMTPVATTPSDLVQDSNLEPVQEPEENHSGTSSSRSSTIRSPSPHDNQKLGQISLNWSPNSQEQSTPSSSYSTPNEALFISTCANCTTTSLPSPSSQLSSDSSFVTAREDQDAFKNYFYRLWSKVSEGPNAGKNLTELRRNSTRVVDKFCNEYFG</sequence>
<gene>
    <name evidence="2" type="ORF">L596_019665</name>
</gene>
<feature type="compositionally biased region" description="Low complexity" evidence="1">
    <location>
        <begin position="270"/>
        <end position="285"/>
    </location>
</feature>
<feature type="compositionally biased region" description="Basic residues" evidence="1">
    <location>
        <begin position="39"/>
        <end position="58"/>
    </location>
</feature>
<dbReference type="AlphaFoldDB" id="A0A4U5MR72"/>
<feature type="compositionally biased region" description="Basic residues" evidence="1">
    <location>
        <begin position="73"/>
        <end position="82"/>
    </location>
</feature>
<feature type="compositionally biased region" description="Polar residues" evidence="1">
    <location>
        <begin position="1"/>
        <end position="10"/>
    </location>
</feature>
<reference evidence="2 3" key="1">
    <citation type="journal article" date="2015" name="Genome Biol.">
        <title>Comparative genomics of Steinernema reveals deeply conserved gene regulatory networks.</title>
        <authorList>
            <person name="Dillman A.R."/>
            <person name="Macchietto M."/>
            <person name="Porter C.F."/>
            <person name="Rogers A."/>
            <person name="Williams B."/>
            <person name="Antoshechkin I."/>
            <person name="Lee M.M."/>
            <person name="Goodwin Z."/>
            <person name="Lu X."/>
            <person name="Lewis E.E."/>
            <person name="Goodrich-Blair H."/>
            <person name="Stock S.P."/>
            <person name="Adams B.J."/>
            <person name="Sternberg P.W."/>
            <person name="Mortazavi A."/>
        </authorList>
    </citation>
    <scope>NUCLEOTIDE SEQUENCE [LARGE SCALE GENOMIC DNA]</scope>
    <source>
        <strain evidence="2 3">ALL</strain>
    </source>
</reference>
<protein>
    <submittedName>
        <fullName evidence="2">Uncharacterized protein</fullName>
    </submittedName>
</protein>
<feature type="compositionally biased region" description="Polar residues" evidence="1">
    <location>
        <begin position="102"/>
        <end position="123"/>
    </location>
</feature>
<comment type="caution">
    <text evidence="2">The sequence shown here is derived from an EMBL/GenBank/DDBJ whole genome shotgun (WGS) entry which is preliminary data.</text>
</comment>
<feature type="region of interest" description="Disordered" evidence="1">
    <location>
        <begin position="1"/>
        <end position="123"/>
    </location>
</feature>